<dbReference type="InterPro" id="IPR050181">
    <property type="entry name" value="Cold_shock_domain"/>
</dbReference>
<comment type="caution">
    <text evidence="3">The sequence shown here is derived from an EMBL/GenBank/DDBJ whole genome shotgun (WGS) entry which is preliminary data.</text>
</comment>
<dbReference type="PROSITE" id="PS00352">
    <property type="entry name" value="CSD_1"/>
    <property type="match status" value="1"/>
</dbReference>
<evidence type="ECO:0000313" key="3">
    <source>
        <dbReference type="EMBL" id="MFC4198561.1"/>
    </source>
</evidence>
<dbReference type="EMBL" id="JBHSBY010000140">
    <property type="protein sequence ID" value="MFC4198561.1"/>
    <property type="molecule type" value="Genomic_DNA"/>
</dbReference>
<protein>
    <submittedName>
        <fullName evidence="3">Cold-shock protein</fullName>
    </submittedName>
</protein>
<evidence type="ECO:0000313" key="4">
    <source>
        <dbReference type="Proteomes" id="UP001595792"/>
    </source>
</evidence>
<dbReference type="InterPro" id="IPR002059">
    <property type="entry name" value="CSP_DNA-bd"/>
</dbReference>
<keyword evidence="4" id="KW-1185">Reference proteome</keyword>
<dbReference type="CDD" id="cd04458">
    <property type="entry name" value="CSP_CDS"/>
    <property type="match status" value="1"/>
</dbReference>
<dbReference type="PROSITE" id="PS51857">
    <property type="entry name" value="CSD_2"/>
    <property type="match status" value="1"/>
</dbReference>
<dbReference type="SUPFAM" id="SSF50249">
    <property type="entry name" value="Nucleic acid-binding proteins"/>
    <property type="match status" value="1"/>
</dbReference>
<dbReference type="RefSeq" id="WP_378962569.1">
    <property type="nucleotide sequence ID" value="NZ_JBHSBY010000140.1"/>
</dbReference>
<dbReference type="InterPro" id="IPR012340">
    <property type="entry name" value="NA-bd_OB-fold"/>
</dbReference>
<dbReference type="SMART" id="SM00357">
    <property type="entry name" value="CSP"/>
    <property type="match status" value="1"/>
</dbReference>
<comment type="subcellular location">
    <subcellularLocation>
        <location evidence="1">Cytoplasm</location>
    </subcellularLocation>
</comment>
<organism evidence="3 4">
    <name type="scientific">Pedobacter jamesrossensis</name>
    <dbReference type="NCBI Taxonomy" id="1908238"/>
    <lineage>
        <taxon>Bacteria</taxon>
        <taxon>Pseudomonadati</taxon>
        <taxon>Bacteroidota</taxon>
        <taxon>Sphingobacteriia</taxon>
        <taxon>Sphingobacteriales</taxon>
        <taxon>Sphingobacteriaceae</taxon>
        <taxon>Pedobacter</taxon>
    </lineage>
</organism>
<dbReference type="InterPro" id="IPR011129">
    <property type="entry name" value="CSD"/>
</dbReference>
<dbReference type="Gene3D" id="2.40.50.140">
    <property type="entry name" value="Nucleic acid-binding proteins"/>
    <property type="match status" value="1"/>
</dbReference>
<dbReference type="PANTHER" id="PTHR11544">
    <property type="entry name" value="COLD SHOCK DOMAIN CONTAINING PROTEINS"/>
    <property type="match status" value="1"/>
</dbReference>
<sequence length="87" mass="9936">MIVLKFYIGIWHQLATFIFNHYKMEQGKVKMYNAEKGFGFINQDAGGEDLFVHVSGILERDLKAGDIVEYQTEQGKKGLVAINVRKV</sequence>
<accession>A0ABV8NQH7</accession>
<dbReference type="PRINTS" id="PR00050">
    <property type="entry name" value="COLDSHOCK"/>
</dbReference>
<feature type="domain" description="CSD" evidence="2">
    <location>
        <begin position="24"/>
        <end position="86"/>
    </location>
</feature>
<name>A0ABV8NQH7_9SPHI</name>
<proteinExistence type="predicted"/>
<evidence type="ECO:0000259" key="2">
    <source>
        <dbReference type="PROSITE" id="PS51857"/>
    </source>
</evidence>
<dbReference type="Pfam" id="PF00313">
    <property type="entry name" value="CSD"/>
    <property type="match status" value="1"/>
</dbReference>
<dbReference type="InterPro" id="IPR019844">
    <property type="entry name" value="CSD_CS"/>
</dbReference>
<evidence type="ECO:0000256" key="1">
    <source>
        <dbReference type="RuleBase" id="RU000408"/>
    </source>
</evidence>
<gene>
    <name evidence="3" type="ORF">ACFOUY_17780</name>
</gene>
<reference evidence="4" key="1">
    <citation type="journal article" date="2019" name="Int. J. Syst. Evol. Microbiol.">
        <title>The Global Catalogue of Microorganisms (GCM) 10K type strain sequencing project: providing services to taxonomists for standard genome sequencing and annotation.</title>
        <authorList>
            <consortium name="The Broad Institute Genomics Platform"/>
            <consortium name="The Broad Institute Genome Sequencing Center for Infectious Disease"/>
            <person name="Wu L."/>
            <person name="Ma J."/>
        </authorList>
    </citation>
    <scope>NUCLEOTIDE SEQUENCE [LARGE SCALE GENOMIC DNA]</scope>
    <source>
        <strain evidence="4">CCM 8689</strain>
    </source>
</reference>
<dbReference type="Proteomes" id="UP001595792">
    <property type="component" value="Unassembled WGS sequence"/>
</dbReference>